<keyword evidence="5" id="KW-0862">Zinc</keyword>
<dbReference type="SUPFAM" id="SSF55031">
    <property type="entry name" value="Bacterial exopeptidase dimerisation domain"/>
    <property type="match status" value="1"/>
</dbReference>
<evidence type="ECO:0000313" key="8">
    <source>
        <dbReference type="EMBL" id="CAB4741432.1"/>
    </source>
</evidence>
<evidence type="ECO:0000256" key="3">
    <source>
        <dbReference type="ARBA" id="ARBA00022723"/>
    </source>
</evidence>
<dbReference type="InterPro" id="IPR011650">
    <property type="entry name" value="Peptidase_M20_dimer"/>
</dbReference>
<evidence type="ECO:0000256" key="1">
    <source>
        <dbReference type="ARBA" id="ARBA00001947"/>
    </source>
</evidence>
<dbReference type="EMBL" id="CAFBMT010000013">
    <property type="protein sequence ID" value="CAB4941505.1"/>
    <property type="molecule type" value="Genomic_DNA"/>
</dbReference>
<dbReference type="EMBL" id="CAESGF010000020">
    <property type="protein sequence ID" value="CAB4364921.1"/>
    <property type="molecule type" value="Genomic_DNA"/>
</dbReference>
<evidence type="ECO:0000313" key="11">
    <source>
        <dbReference type="EMBL" id="CAB4941505.1"/>
    </source>
</evidence>
<evidence type="ECO:0000313" key="12">
    <source>
        <dbReference type="EMBL" id="CAB5002528.1"/>
    </source>
</evidence>
<organism evidence="10">
    <name type="scientific">freshwater metagenome</name>
    <dbReference type="NCBI Taxonomy" id="449393"/>
    <lineage>
        <taxon>unclassified sequences</taxon>
        <taxon>metagenomes</taxon>
        <taxon>ecological metagenomes</taxon>
    </lineage>
</organism>
<dbReference type="PANTHER" id="PTHR43808:SF8">
    <property type="entry name" value="PEPTIDASE M20 DIMERISATION DOMAIN-CONTAINING PROTEIN"/>
    <property type="match status" value="1"/>
</dbReference>
<dbReference type="EMBL" id="CAFBIY010000016">
    <property type="protein sequence ID" value="CAB4847401.1"/>
    <property type="molecule type" value="Genomic_DNA"/>
</dbReference>
<sequence length="504" mass="54492">MTASNLDLRVAELAERYRPLAVAILREAIRIPADDDDPSSGLSNHEGPRLRFLRDTIIDIDAVQHADDVGFDEFGNLVWTVMNGHDEMPPDHKKVIYLDGHSDTVQALRDQWRDKLGGAVDPYDGLVNPAALDPAALRAQLGYLPPEDEWQHLLFGRGAADQLAGVVAEIIATKILLELREEGALHGCIVRAYATVAEEDNDGGGPRHLVRHLFPTGGTDVIPDVVILTEGTGDAVKGALGIYRGQRGRMQIEVTVIGRSCHGSMPAQGLNPLEHGAAILAEAAERHARGEGMRDHPFVGRGTRTASWAVLDSPSDCAVPDRFVFRFDRRLSIGETAEEAVGQIESLDAVAVARAAGLTVTVGVPRYQQPTWTGCAVDNEQVYPGWVTPDEHPAIQAAVDAYRRVVTPHVKDGVAGALRAEPRVDTWVFSTDGVGFPVPVDPMPFVVPATKQWVVSGAVTHPAMFGIGAGIEQNTHRIGEYVDERELQHAIAVLARFPSLFAAT</sequence>
<dbReference type="InterPro" id="IPR050072">
    <property type="entry name" value="Peptidase_M20A"/>
</dbReference>
<evidence type="ECO:0000313" key="10">
    <source>
        <dbReference type="EMBL" id="CAB4847401.1"/>
    </source>
</evidence>
<evidence type="ECO:0000259" key="6">
    <source>
        <dbReference type="Pfam" id="PF07687"/>
    </source>
</evidence>
<dbReference type="GO" id="GO:0046872">
    <property type="term" value="F:metal ion binding"/>
    <property type="evidence" value="ECO:0007669"/>
    <property type="project" value="UniProtKB-KW"/>
</dbReference>
<dbReference type="PANTHER" id="PTHR43808">
    <property type="entry name" value="ACETYLORNITHINE DEACETYLASE"/>
    <property type="match status" value="1"/>
</dbReference>
<dbReference type="Gene3D" id="3.40.630.10">
    <property type="entry name" value="Zn peptidases"/>
    <property type="match status" value="1"/>
</dbReference>
<dbReference type="InterPro" id="IPR001261">
    <property type="entry name" value="ArgE/DapE_CS"/>
</dbReference>
<dbReference type="InterPro" id="IPR036264">
    <property type="entry name" value="Bact_exopeptidase_dim_dom"/>
</dbReference>
<evidence type="ECO:0000256" key="2">
    <source>
        <dbReference type="ARBA" id="ARBA00006247"/>
    </source>
</evidence>
<dbReference type="EMBL" id="CAEZYF010000026">
    <property type="protein sequence ID" value="CAB4741432.1"/>
    <property type="molecule type" value="Genomic_DNA"/>
</dbReference>
<comment type="similarity">
    <text evidence="2">Belongs to the peptidase M20A family.</text>
</comment>
<evidence type="ECO:0000313" key="7">
    <source>
        <dbReference type="EMBL" id="CAB4364921.1"/>
    </source>
</evidence>
<protein>
    <submittedName>
        <fullName evidence="10">Unannotated protein</fullName>
    </submittedName>
</protein>
<proteinExistence type="inferred from homology"/>
<evidence type="ECO:0000256" key="5">
    <source>
        <dbReference type="ARBA" id="ARBA00022833"/>
    </source>
</evidence>
<dbReference type="Pfam" id="PF01546">
    <property type="entry name" value="Peptidase_M20"/>
    <property type="match status" value="1"/>
</dbReference>
<comment type="cofactor">
    <cofactor evidence="1">
        <name>Zn(2+)</name>
        <dbReference type="ChEBI" id="CHEBI:29105"/>
    </cofactor>
</comment>
<dbReference type="EMBL" id="CAFAAV010000078">
    <property type="protein sequence ID" value="CAB4817859.1"/>
    <property type="molecule type" value="Genomic_DNA"/>
</dbReference>
<dbReference type="SUPFAM" id="SSF53187">
    <property type="entry name" value="Zn-dependent exopeptidases"/>
    <property type="match status" value="1"/>
</dbReference>
<feature type="domain" description="Peptidase M20 dimerisation" evidence="6">
    <location>
        <begin position="245"/>
        <end position="346"/>
    </location>
</feature>
<gene>
    <name evidence="8" type="ORF">UFOPK2656_02931</name>
    <name evidence="9" type="ORF">UFOPK3099_01208</name>
    <name evidence="10" type="ORF">UFOPK3267_00475</name>
    <name evidence="11" type="ORF">UFOPK3651_02199</name>
    <name evidence="12" type="ORF">UFOPK3931_02249</name>
    <name evidence="7" type="ORF">UFOPK4189_02678</name>
</gene>
<dbReference type="EMBL" id="CAFBOL010000073">
    <property type="protein sequence ID" value="CAB5002528.1"/>
    <property type="molecule type" value="Genomic_DNA"/>
</dbReference>
<evidence type="ECO:0000313" key="9">
    <source>
        <dbReference type="EMBL" id="CAB4817859.1"/>
    </source>
</evidence>
<keyword evidence="4" id="KW-0378">Hydrolase</keyword>
<dbReference type="GO" id="GO:0016787">
    <property type="term" value="F:hydrolase activity"/>
    <property type="evidence" value="ECO:0007669"/>
    <property type="project" value="UniProtKB-KW"/>
</dbReference>
<accession>A0A6J7BR59</accession>
<name>A0A6J7BR59_9ZZZZ</name>
<dbReference type="PROSITE" id="PS00758">
    <property type="entry name" value="ARGE_DAPE_CPG2_1"/>
    <property type="match status" value="1"/>
</dbReference>
<dbReference type="Gene3D" id="3.30.70.360">
    <property type="match status" value="1"/>
</dbReference>
<dbReference type="AlphaFoldDB" id="A0A6J7BR59"/>
<dbReference type="InterPro" id="IPR002933">
    <property type="entry name" value="Peptidase_M20"/>
</dbReference>
<dbReference type="Pfam" id="PF07687">
    <property type="entry name" value="M20_dimer"/>
    <property type="match status" value="1"/>
</dbReference>
<reference evidence="10" key="1">
    <citation type="submission" date="2020-05" db="EMBL/GenBank/DDBJ databases">
        <authorList>
            <person name="Chiriac C."/>
            <person name="Salcher M."/>
            <person name="Ghai R."/>
            <person name="Kavagutti S V."/>
        </authorList>
    </citation>
    <scope>NUCLEOTIDE SEQUENCE</scope>
</reference>
<evidence type="ECO:0000256" key="4">
    <source>
        <dbReference type="ARBA" id="ARBA00022801"/>
    </source>
</evidence>
<keyword evidence="3" id="KW-0479">Metal-binding</keyword>